<sequence length="513" mass="59606">MAKKRSSLKRFLKVVVVCLCVVGFLYHTHGFLMLYLDFPTMVNIEMSVPPEIDMPAISVCNSNGDASTKRLSKKFEFLWKTTFNARLSGVAVSFTKFFDETCLNQTIIENIRVPVEDYFQCKIVGSGKARKCSTQNVVVGSFYNKDRVPGFCFTFYSHWGNPDAPVEKIKRSEKIVIEAFIDYSYKNKSAPLDLVQLPNLSGITTSSLQLAIHSRYVMVSPYVVGTGFIGGKQYTVKLKQFEKHLLPSPYQTNCTDYMKEWRSKGGVTPLNQLMVVEECKMKAYLEEFDCVPTFVDYPHNETVCRPLRISKLWESNWDPERWICYANATENLQKIKEIEKKCSPLINMYSQPCDSFDYHMDVEEELVDNEKIIPYLLTNDTSTIVVKTKGYNCTLDKVYTRRCQTINIVLDFKEFKIENATYHPIYETLELIFVIGDYMGLYLGFSMVAIYDLAEIIARKLYSFHKRRRRRRINSERMTGGREKQEKMVKIFILRQSGVLRKRPVRTFARKKY</sequence>
<comment type="subcellular location">
    <subcellularLocation>
        <location evidence="1">Membrane</location>
        <topology evidence="1">Multi-pass membrane protein</topology>
    </subcellularLocation>
</comment>
<keyword evidence="6 13" id="KW-1133">Transmembrane helix</keyword>
<evidence type="ECO:0000256" key="10">
    <source>
        <dbReference type="ARBA" id="ARBA00023201"/>
    </source>
</evidence>
<evidence type="ECO:0000256" key="11">
    <source>
        <dbReference type="ARBA" id="ARBA00023303"/>
    </source>
</evidence>
<evidence type="ECO:0000256" key="7">
    <source>
        <dbReference type="ARBA" id="ARBA00023053"/>
    </source>
</evidence>
<evidence type="ECO:0000256" key="12">
    <source>
        <dbReference type="RuleBase" id="RU000679"/>
    </source>
</evidence>
<gene>
    <name evidence="14" type="ORF">JTE90_015281</name>
</gene>
<dbReference type="PANTHER" id="PTHR11690">
    <property type="entry name" value="AMILORIDE-SENSITIVE SODIUM CHANNEL-RELATED"/>
    <property type="match status" value="1"/>
</dbReference>
<keyword evidence="11 12" id="KW-0407">Ion channel</keyword>
<proteinExistence type="inferred from homology"/>
<evidence type="ECO:0000256" key="8">
    <source>
        <dbReference type="ARBA" id="ARBA00023065"/>
    </source>
</evidence>
<dbReference type="PANTHER" id="PTHR11690:SF300">
    <property type="entry name" value="PICKPOCKET PROTEIN 19"/>
    <property type="match status" value="1"/>
</dbReference>
<comment type="caution">
    <text evidence="14">The sequence shown here is derived from an EMBL/GenBank/DDBJ whole genome shotgun (WGS) entry which is preliminary data.</text>
</comment>
<organism evidence="14 15">
    <name type="scientific">Oedothorax gibbosus</name>
    <dbReference type="NCBI Taxonomy" id="931172"/>
    <lineage>
        <taxon>Eukaryota</taxon>
        <taxon>Metazoa</taxon>
        <taxon>Ecdysozoa</taxon>
        <taxon>Arthropoda</taxon>
        <taxon>Chelicerata</taxon>
        <taxon>Arachnida</taxon>
        <taxon>Araneae</taxon>
        <taxon>Araneomorphae</taxon>
        <taxon>Entelegynae</taxon>
        <taxon>Araneoidea</taxon>
        <taxon>Linyphiidae</taxon>
        <taxon>Erigoninae</taxon>
        <taxon>Oedothorax</taxon>
    </lineage>
</organism>
<dbReference type="Proteomes" id="UP000827092">
    <property type="component" value="Unassembled WGS sequence"/>
</dbReference>
<keyword evidence="10 12" id="KW-0739">Sodium transport</keyword>
<dbReference type="Pfam" id="PF00858">
    <property type="entry name" value="ASC"/>
    <property type="match status" value="1"/>
</dbReference>
<keyword evidence="9 13" id="KW-0472">Membrane</keyword>
<protein>
    <submittedName>
        <fullName evidence="14">Uncharacterized protein</fullName>
    </submittedName>
</protein>
<accession>A0AAV6UBS8</accession>
<keyword evidence="15" id="KW-1185">Reference proteome</keyword>
<keyword evidence="8 12" id="KW-0406">Ion transport</keyword>
<evidence type="ECO:0000256" key="9">
    <source>
        <dbReference type="ARBA" id="ARBA00023136"/>
    </source>
</evidence>
<dbReference type="GO" id="GO:0015280">
    <property type="term" value="F:ligand-gated sodium channel activity"/>
    <property type="evidence" value="ECO:0007669"/>
    <property type="project" value="TreeGrafter"/>
</dbReference>
<dbReference type="AlphaFoldDB" id="A0AAV6UBS8"/>
<evidence type="ECO:0000256" key="3">
    <source>
        <dbReference type="ARBA" id="ARBA00022448"/>
    </source>
</evidence>
<feature type="transmembrane region" description="Helical" evidence="13">
    <location>
        <begin position="439"/>
        <end position="462"/>
    </location>
</feature>
<name>A0AAV6UBS8_9ARAC</name>
<keyword evidence="7" id="KW-0915">Sodium</keyword>
<evidence type="ECO:0000256" key="6">
    <source>
        <dbReference type="ARBA" id="ARBA00022989"/>
    </source>
</evidence>
<evidence type="ECO:0000313" key="15">
    <source>
        <dbReference type="Proteomes" id="UP000827092"/>
    </source>
</evidence>
<dbReference type="EMBL" id="JAFNEN010000504">
    <property type="protein sequence ID" value="KAG8181639.1"/>
    <property type="molecule type" value="Genomic_DNA"/>
</dbReference>
<keyword evidence="5 12" id="KW-0812">Transmembrane</keyword>
<evidence type="ECO:0000256" key="5">
    <source>
        <dbReference type="ARBA" id="ARBA00022692"/>
    </source>
</evidence>
<feature type="transmembrane region" description="Helical" evidence="13">
    <location>
        <begin position="12"/>
        <end position="36"/>
    </location>
</feature>
<evidence type="ECO:0000256" key="4">
    <source>
        <dbReference type="ARBA" id="ARBA00022461"/>
    </source>
</evidence>
<dbReference type="Gene3D" id="1.10.287.770">
    <property type="entry name" value="YojJ-like"/>
    <property type="match status" value="1"/>
</dbReference>
<evidence type="ECO:0000313" key="14">
    <source>
        <dbReference type="EMBL" id="KAG8181639.1"/>
    </source>
</evidence>
<keyword evidence="3 12" id="KW-0813">Transport</keyword>
<reference evidence="14 15" key="1">
    <citation type="journal article" date="2022" name="Nat. Ecol. Evol.">
        <title>A masculinizing supergene underlies an exaggerated male reproductive morph in a spider.</title>
        <authorList>
            <person name="Hendrickx F."/>
            <person name="De Corte Z."/>
            <person name="Sonet G."/>
            <person name="Van Belleghem S.M."/>
            <person name="Kostlbacher S."/>
            <person name="Vangestel C."/>
        </authorList>
    </citation>
    <scope>NUCLEOTIDE SEQUENCE [LARGE SCALE GENOMIC DNA]</scope>
    <source>
        <strain evidence="14">W744_W776</strain>
    </source>
</reference>
<evidence type="ECO:0000256" key="1">
    <source>
        <dbReference type="ARBA" id="ARBA00004141"/>
    </source>
</evidence>
<comment type="similarity">
    <text evidence="2 12">Belongs to the amiloride-sensitive sodium channel (TC 1.A.6) family.</text>
</comment>
<keyword evidence="4 12" id="KW-0894">Sodium channel</keyword>
<dbReference type="GO" id="GO:0005886">
    <property type="term" value="C:plasma membrane"/>
    <property type="evidence" value="ECO:0007669"/>
    <property type="project" value="TreeGrafter"/>
</dbReference>
<evidence type="ECO:0000256" key="2">
    <source>
        <dbReference type="ARBA" id="ARBA00007193"/>
    </source>
</evidence>
<evidence type="ECO:0000256" key="13">
    <source>
        <dbReference type="SAM" id="Phobius"/>
    </source>
</evidence>
<dbReference type="InterPro" id="IPR001873">
    <property type="entry name" value="ENaC"/>
</dbReference>